<dbReference type="EMBL" id="JANBPG010000040">
    <property type="protein sequence ID" value="KAJ1901182.1"/>
    <property type="molecule type" value="Genomic_DNA"/>
</dbReference>
<organism evidence="1 2">
    <name type="scientific">Kickxella alabastrina</name>
    <dbReference type="NCBI Taxonomy" id="61397"/>
    <lineage>
        <taxon>Eukaryota</taxon>
        <taxon>Fungi</taxon>
        <taxon>Fungi incertae sedis</taxon>
        <taxon>Zoopagomycota</taxon>
        <taxon>Kickxellomycotina</taxon>
        <taxon>Kickxellomycetes</taxon>
        <taxon>Kickxellales</taxon>
        <taxon>Kickxellaceae</taxon>
        <taxon>Kickxella</taxon>
    </lineage>
</organism>
<sequence length="883" mass="94119">MAPILLKIKGTKLFSPFNEIEDVGDLSTLWRVCTKVKDSLENGSRLENLSWRLWHLHQTLEARGKGKDYRKLSPATTQQLEKTIRRPEAMRKAKPMQIKVRLGKSTAERVDASADSGQAQCSQLQQHDARRRDGGSTQGVSAPVTAHSRNDRDPACSSASGSEKRGVSAKPSTALVAKAAVEGAGARAVEAVDSMGGVVSSLGFASPDSTNPAAVAEVEAAALASLAPVMHTQQPIHTHTHANAQAHTHACAGAANESGEEVQASDFMSFGPSSFLSSGFDLDAPQIEITLDDIFSVNSGDWSQFGFSTLPAGAPLGMPGAMGEYGAAPAMWGGVGYPGPMGTVGFPTAAHMQVDHGKNHSQNSNNGRRHDGPICDNCGVTSTPLWRRSADDTILCNACGLFYRLHKTHRPKSLRTGAGRKDGADDDAPRTVCSNCATMNTPLWRRDEDNNPLCNACGLFHRLHQKHRPIALKTDVIRKRQRYDTASTSTPRKRSSASKQRATMATATDTAGDGGSSVAASNATSESPAPAAATGTMGPPKPTKPKRSRSKVQQAQIQILDQSKDQAPESLQPDSTLSPAPLPVVSLQAHSTNMLQKSTPLTPLSAPPVSYSANGTQLLNSADAGIIPCEPSLQSHGHHNRSFDQDKGHKPTPEPTGGGGYDHANTYQRRHTMASEFSGMPPAYHSFGNIDGDAHRPSLPPPPPLPLQQSATQPIYHHLHQHHYQQQQQQQLQQQGGSNHFEGGNGQRTLGASINIPMSPQLAARSDTYFARSQQQQQQSSIQLPLPPLSLSQQSTSRHSAATAGSAATGVGIAGGSSSGGSRRALSPVLLVSDAPRLFTSDRQLPSLAELASSAHPTDSFRFARQQQQSQQQHTQSYSPLNH</sequence>
<reference evidence="1" key="1">
    <citation type="submission" date="2022-07" db="EMBL/GenBank/DDBJ databases">
        <title>Phylogenomic reconstructions and comparative analyses of Kickxellomycotina fungi.</title>
        <authorList>
            <person name="Reynolds N.K."/>
            <person name="Stajich J.E."/>
            <person name="Barry K."/>
            <person name="Grigoriev I.V."/>
            <person name="Crous P."/>
            <person name="Smith M.E."/>
        </authorList>
    </citation>
    <scope>NUCLEOTIDE SEQUENCE</scope>
    <source>
        <strain evidence="1">Benny 63K</strain>
    </source>
</reference>
<name>A0ACC1IUP0_9FUNG</name>
<protein>
    <submittedName>
        <fullName evidence="1">Uncharacterized protein</fullName>
    </submittedName>
</protein>
<evidence type="ECO:0000313" key="1">
    <source>
        <dbReference type="EMBL" id="KAJ1901182.1"/>
    </source>
</evidence>
<gene>
    <name evidence="1" type="ORF">LPJ66_000964</name>
</gene>
<accession>A0ACC1IUP0</accession>
<keyword evidence="2" id="KW-1185">Reference proteome</keyword>
<proteinExistence type="predicted"/>
<evidence type="ECO:0000313" key="2">
    <source>
        <dbReference type="Proteomes" id="UP001150581"/>
    </source>
</evidence>
<comment type="caution">
    <text evidence="1">The sequence shown here is derived from an EMBL/GenBank/DDBJ whole genome shotgun (WGS) entry which is preliminary data.</text>
</comment>
<dbReference type="Proteomes" id="UP001150581">
    <property type="component" value="Unassembled WGS sequence"/>
</dbReference>